<dbReference type="Proteomes" id="UP000481360">
    <property type="component" value="Unassembled WGS sequence"/>
</dbReference>
<sequence length="304" mass="33092">MSGRGLMDVYAEVLLESVRKALARTSTDMPVLTGRAATRLRWGQSPDLPRDRLFAVVVAGAMCGRPAQALPVSTLSTLWWTGIGSELSDSTILALGHIGRIRAPKERKLAWVDDLTSSTASVAETRHVASARRFALPRREDVLSDHLGVDGAAYARDAVMAARICAPRSIEAWRRFGALYGLLRRLNQDQQQSTVEQTANPQLRVPGLLMAHAGALATSGVRAVLGDLLRAAPQDVRTRATARAVLRSPEVVAAYRTDLLALHRRACKRLDELAPEPVYGELLRSALDEVLDESSPKPRELVAL</sequence>
<keyword evidence="2" id="KW-1185">Reference proteome</keyword>
<dbReference type="InterPro" id="IPR008949">
    <property type="entry name" value="Isoprenoid_synthase_dom_sf"/>
</dbReference>
<reference evidence="1 2" key="1">
    <citation type="submission" date="2020-03" db="EMBL/GenBank/DDBJ databases">
        <title>Isolation and identification of active actinomycetes.</title>
        <authorList>
            <person name="Sun X."/>
        </authorList>
    </citation>
    <scope>NUCLEOTIDE SEQUENCE [LARGE SCALE GENOMIC DNA]</scope>
    <source>
        <strain evidence="1 2">NEAU-D13</strain>
    </source>
</reference>
<accession>A0A7C9VSD4</accession>
<proteinExistence type="predicted"/>
<organism evidence="1 2">
    <name type="scientific">Lentzea alba</name>
    <dbReference type="NCBI Taxonomy" id="2714351"/>
    <lineage>
        <taxon>Bacteria</taxon>
        <taxon>Bacillati</taxon>
        <taxon>Actinomycetota</taxon>
        <taxon>Actinomycetes</taxon>
        <taxon>Pseudonocardiales</taxon>
        <taxon>Pseudonocardiaceae</taxon>
        <taxon>Lentzea</taxon>
    </lineage>
</organism>
<dbReference type="EMBL" id="JAAMPJ010000009">
    <property type="protein sequence ID" value="NGY63274.1"/>
    <property type="molecule type" value="Genomic_DNA"/>
</dbReference>
<protein>
    <submittedName>
        <fullName evidence="1">Uncharacterized protein</fullName>
    </submittedName>
</protein>
<dbReference type="RefSeq" id="WP_166051490.1">
    <property type="nucleotide sequence ID" value="NZ_JAAMPJ010000009.1"/>
</dbReference>
<name>A0A7C9VSD4_9PSEU</name>
<dbReference type="Gene3D" id="1.10.600.10">
    <property type="entry name" value="Farnesyl Diphosphate Synthase"/>
    <property type="match status" value="1"/>
</dbReference>
<evidence type="ECO:0000313" key="2">
    <source>
        <dbReference type="Proteomes" id="UP000481360"/>
    </source>
</evidence>
<evidence type="ECO:0000313" key="1">
    <source>
        <dbReference type="EMBL" id="NGY63274.1"/>
    </source>
</evidence>
<gene>
    <name evidence="1" type="ORF">G7043_30570</name>
</gene>
<dbReference type="AlphaFoldDB" id="A0A7C9VSD4"/>
<comment type="caution">
    <text evidence="1">The sequence shown here is derived from an EMBL/GenBank/DDBJ whole genome shotgun (WGS) entry which is preliminary data.</text>
</comment>